<dbReference type="Proteomes" id="UP000278006">
    <property type="component" value="Unassembled WGS sequence"/>
</dbReference>
<dbReference type="PANTHER" id="PTHR34512:SF30">
    <property type="entry name" value="OUTER MEMBRANE PROTEIN ASSEMBLY FACTOR BAMB"/>
    <property type="match status" value="1"/>
</dbReference>
<reference evidence="6 7" key="1">
    <citation type="submission" date="2018-10" db="EMBL/GenBank/DDBJ databases">
        <title>Draft genome of Cortibacter populi DSM10536.</title>
        <authorList>
            <person name="Bernier A.-M."/>
            <person name="Bernard K."/>
        </authorList>
    </citation>
    <scope>NUCLEOTIDE SEQUENCE [LARGE SCALE GENOMIC DNA]</scope>
    <source>
        <strain evidence="6 7">DSM 105136</strain>
    </source>
</reference>
<evidence type="ECO:0000256" key="3">
    <source>
        <dbReference type="ARBA" id="ARBA00023237"/>
    </source>
</evidence>
<evidence type="ECO:0000256" key="2">
    <source>
        <dbReference type="ARBA" id="ARBA00023136"/>
    </source>
</evidence>
<dbReference type="AlphaFoldDB" id="A0A3M6R0U5"/>
<dbReference type="PANTHER" id="PTHR34512">
    <property type="entry name" value="CELL SURFACE PROTEIN"/>
    <property type="match status" value="1"/>
</dbReference>
<keyword evidence="1 4" id="KW-0732">Signal</keyword>
<dbReference type="OrthoDB" id="5173551at2"/>
<dbReference type="EMBL" id="RDQO01000001">
    <property type="protein sequence ID" value="RMX08831.1"/>
    <property type="molecule type" value="Genomic_DNA"/>
</dbReference>
<dbReference type="InterPro" id="IPR002372">
    <property type="entry name" value="PQQ_rpt_dom"/>
</dbReference>
<keyword evidence="3 4" id="KW-0998">Cell outer membrane</keyword>
<dbReference type="Pfam" id="PF13360">
    <property type="entry name" value="PQQ_2"/>
    <property type="match status" value="1"/>
</dbReference>
<dbReference type="GO" id="GO:0009279">
    <property type="term" value="C:cell outer membrane"/>
    <property type="evidence" value="ECO:0007669"/>
    <property type="project" value="UniProtKB-SubCell"/>
</dbReference>
<evidence type="ECO:0000259" key="5">
    <source>
        <dbReference type="Pfam" id="PF13360"/>
    </source>
</evidence>
<dbReference type="SMART" id="SM00564">
    <property type="entry name" value="PQQ"/>
    <property type="match status" value="4"/>
</dbReference>
<dbReference type="InterPro" id="IPR018391">
    <property type="entry name" value="PQQ_b-propeller_rpt"/>
</dbReference>
<dbReference type="RefSeq" id="WP_122227057.1">
    <property type="nucleotide sequence ID" value="NZ_RDQO01000001.1"/>
</dbReference>
<keyword evidence="4" id="KW-0564">Palmitate</keyword>
<dbReference type="InterPro" id="IPR011047">
    <property type="entry name" value="Quinoprotein_ADH-like_sf"/>
</dbReference>
<dbReference type="GO" id="GO:0043165">
    <property type="term" value="P:Gram-negative-bacterium-type cell outer membrane assembly"/>
    <property type="evidence" value="ECO:0007669"/>
    <property type="project" value="UniProtKB-UniRule"/>
</dbReference>
<dbReference type="InterPro" id="IPR017687">
    <property type="entry name" value="BamB"/>
</dbReference>
<name>A0A3M6R0U5_9BURK</name>
<keyword evidence="4" id="KW-0449">Lipoprotein</keyword>
<keyword evidence="7" id="KW-1185">Reference proteome</keyword>
<proteinExistence type="inferred from homology"/>
<dbReference type="GO" id="GO:0051205">
    <property type="term" value="P:protein insertion into membrane"/>
    <property type="evidence" value="ECO:0007669"/>
    <property type="project" value="UniProtKB-UniRule"/>
</dbReference>
<protein>
    <recommendedName>
        <fullName evidence="4">Outer membrane protein assembly factor BamB</fullName>
    </recommendedName>
</protein>
<sequence length="389" mass="41379">MPSEKFTPARRSAIRAAVRLLAAGAVAVGLSACSLFSSNKTPEPKPLEPNVALFAVSQVWTHQIGALGDIRLTPLVRDADVTLATGNGTVVGLHGITGEELWRVNLGERLTAGVGGDGRTYAVVSVQNEVIALRDGQELWRHRLPARSYTAPLVAGGRVFVLTADRSVLALDADNGAQIWLRENNDEALALQQSILMTAVRDTLVVGYSGRMVGLNPDSGSIRWEAPLAIPRGTNDIERLVDLVGSFSREGENLCAQAFQTAIGCVDARSGGTRWTQRLNGAVGVGGNADAVFSVETNGRLQAWQRGDGKNLWLSDRLQYRRLSAPLVLGRAVVVGDSTGLLHLLETSDGSPLNRFQTNSSGISVAPFHAGNTLIAVTNNGAVYGFRPD</sequence>
<gene>
    <name evidence="4 6" type="primary">bamB</name>
    <name evidence="6" type="ORF">D8I35_01430</name>
</gene>
<dbReference type="PROSITE" id="PS51257">
    <property type="entry name" value="PROKAR_LIPOPROTEIN"/>
    <property type="match status" value="1"/>
</dbReference>
<comment type="subunit">
    <text evidence="4">Part of the Bam complex.</text>
</comment>
<evidence type="ECO:0000256" key="1">
    <source>
        <dbReference type="ARBA" id="ARBA00022729"/>
    </source>
</evidence>
<dbReference type="NCBIfam" id="TIGR03300">
    <property type="entry name" value="assembly_YfgL"/>
    <property type="match status" value="1"/>
</dbReference>
<dbReference type="HAMAP" id="MF_00923">
    <property type="entry name" value="OM_assembly_BamB"/>
    <property type="match status" value="1"/>
</dbReference>
<organism evidence="6 7">
    <name type="scientific">Corticibacter populi</name>
    <dbReference type="NCBI Taxonomy" id="1550736"/>
    <lineage>
        <taxon>Bacteria</taxon>
        <taxon>Pseudomonadati</taxon>
        <taxon>Pseudomonadota</taxon>
        <taxon>Betaproteobacteria</taxon>
        <taxon>Burkholderiales</taxon>
        <taxon>Comamonadaceae</taxon>
        <taxon>Corticibacter</taxon>
    </lineage>
</organism>
<dbReference type="InterPro" id="IPR015943">
    <property type="entry name" value="WD40/YVTN_repeat-like_dom_sf"/>
</dbReference>
<comment type="caution">
    <text evidence="6">The sequence shown here is derived from an EMBL/GenBank/DDBJ whole genome shotgun (WGS) entry which is preliminary data.</text>
</comment>
<evidence type="ECO:0000256" key="4">
    <source>
        <dbReference type="HAMAP-Rule" id="MF_00923"/>
    </source>
</evidence>
<dbReference type="Gene3D" id="2.130.10.10">
    <property type="entry name" value="YVTN repeat-like/Quinoprotein amine dehydrogenase"/>
    <property type="match status" value="1"/>
</dbReference>
<dbReference type="SUPFAM" id="SSF50998">
    <property type="entry name" value="Quinoprotein alcohol dehydrogenase-like"/>
    <property type="match status" value="1"/>
</dbReference>
<feature type="domain" description="Pyrrolo-quinoline quinone repeat" evidence="5">
    <location>
        <begin position="87"/>
        <end position="313"/>
    </location>
</feature>
<comment type="function">
    <text evidence="4">Part of the outer membrane protein assembly complex, which is involved in assembly and insertion of beta-barrel proteins into the outer membrane.</text>
</comment>
<evidence type="ECO:0000313" key="7">
    <source>
        <dbReference type="Proteomes" id="UP000278006"/>
    </source>
</evidence>
<accession>A0A3M6R0U5</accession>
<comment type="subcellular location">
    <subcellularLocation>
        <location evidence="4">Cell outer membrane</location>
        <topology evidence="4">Lipid-anchor</topology>
    </subcellularLocation>
</comment>
<evidence type="ECO:0000313" key="6">
    <source>
        <dbReference type="EMBL" id="RMX08831.1"/>
    </source>
</evidence>
<comment type="similarity">
    <text evidence="4">Belongs to the BamB family.</text>
</comment>
<keyword evidence="2 4" id="KW-0472">Membrane</keyword>